<sequence>MLKYRSLPIKRAIHHPAPGITPISPRIMVSRLRVIPSFNLKFNRWNSSVPESSKKELKTTDGNQESASKVSPVKEKEKVPFKVKMQKALRHYWDGSKLLGLEIKISSKLLMKSAAGYPLTRRENLQLKRTTQDIVRLVPFAAFLIIPFAELLLPFALKLFPNLLPSTYESSKKRENKLENLRNTRKLMSEIIKNNKSHFKPNNISEEQKALFNRFYTHVRATGVPESRQQLIEVARLFTDDTVLDNVTRPYLIALAKYMNLQPFGTDVMLRYRIRYKMLELKKDDLSIYYEDAEQLSLSELKTACASRGIRSVDVEPSVLYSNLRLWLNMRLKDKIPSTLLIMATAYNYGNVQSKESLYDALCDVLIGIPDELYHEVKVNVVKEDEASAKQKLKQLREQEEIMKEEEQQEENAIVSVKDELSLDDQDKNIDAAAPDVKPHDTKPIGEAAAIKEK</sequence>
<accession>A0A6C1E3H6</accession>
<feature type="region of interest" description="Disordered" evidence="9">
    <location>
        <begin position="420"/>
        <end position="454"/>
    </location>
</feature>
<keyword evidence="5 7" id="KW-0496">Mitochondrion</keyword>
<reference evidence="12 13" key="1">
    <citation type="journal article" date="2019" name="BMC Genomics">
        <title>Chromosome level assembly and comparative genome analysis confirm lager-brewing yeasts originated from a single hybridization.</title>
        <authorList>
            <person name="Salazar A.N."/>
            <person name="Gorter de Vries A.R."/>
            <person name="van den Broek M."/>
            <person name="Brouwers N."/>
            <person name="de la Torre Cortes P."/>
            <person name="Kuijpers N.G.A."/>
            <person name="Daran J.G."/>
            <person name="Abeel T."/>
        </authorList>
    </citation>
    <scope>NUCLEOTIDE SEQUENCE [LARGE SCALE GENOMIC DNA]</scope>
    <source>
        <strain evidence="12 13">CBS 1483</strain>
    </source>
</reference>
<dbReference type="OrthoDB" id="275278at2759"/>
<dbReference type="PANTHER" id="PTHR14009:SF11">
    <property type="entry name" value="LETM1 DOMAIN-CONTAINING PROTEIN YLH47, MITOCHONDRIAL"/>
    <property type="match status" value="1"/>
</dbReference>
<feature type="coiled-coil region" evidence="8">
    <location>
        <begin position="379"/>
        <end position="416"/>
    </location>
</feature>
<evidence type="ECO:0000256" key="10">
    <source>
        <dbReference type="SAM" id="Phobius"/>
    </source>
</evidence>
<dbReference type="GO" id="GO:0043022">
    <property type="term" value="F:ribosome binding"/>
    <property type="evidence" value="ECO:0007669"/>
    <property type="project" value="InterPro"/>
</dbReference>
<keyword evidence="4 10" id="KW-1133">Transmembrane helix</keyword>
<dbReference type="InterPro" id="IPR044202">
    <property type="entry name" value="LETM1/MDM38-like"/>
</dbReference>
<dbReference type="SMR" id="A0A6C1E3H6"/>
<dbReference type="PROSITE" id="PS51758">
    <property type="entry name" value="LETM1_RBD"/>
    <property type="match status" value="1"/>
</dbReference>
<protein>
    <submittedName>
        <fullName evidence="12">LETM1 domain-containing protein ylh47</fullName>
    </submittedName>
</protein>
<gene>
    <name evidence="12" type="primary">YLH47_1</name>
    <name evidence="12" type="ORF">GRS66_005526</name>
</gene>
<feature type="domain" description="Letm1 RBD" evidence="11">
    <location>
        <begin position="177"/>
        <end position="371"/>
    </location>
</feature>
<feature type="compositionally biased region" description="Basic and acidic residues" evidence="9">
    <location>
        <begin position="437"/>
        <end position="454"/>
    </location>
</feature>
<dbReference type="Pfam" id="PF07766">
    <property type="entry name" value="LETM1_RBD"/>
    <property type="match status" value="1"/>
</dbReference>
<feature type="transmembrane region" description="Helical" evidence="10">
    <location>
        <begin position="137"/>
        <end position="157"/>
    </location>
</feature>
<keyword evidence="2 10" id="KW-0812">Transmembrane</keyword>
<keyword evidence="13" id="KW-1185">Reference proteome</keyword>
<feature type="compositionally biased region" description="Basic and acidic residues" evidence="9">
    <location>
        <begin position="420"/>
        <end position="430"/>
    </location>
</feature>
<evidence type="ECO:0000256" key="5">
    <source>
        <dbReference type="ARBA" id="ARBA00023128"/>
    </source>
</evidence>
<evidence type="ECO:0000256" key="6">
    <source>
        <dbReference type="ARBA" id="ARBA00023136"/>
    </source>
</evidence>
<dbReference type="Proteomes" id="UP000501346">
    <property type="component" value="Chromosome ScXVI"/>
</dbReference>
<dbReference type="PANTHER" id="PTHR14009">
    <property type="entry name" value="LEUCINE ZIPPER-EF-HAND CONTAINING TRANSMEMBRANE PROTEIN"/>
    <property type="match status" value="1"/>
</dbReference>
<evidence type="ECO:0000256" key="9">
    <source>
        <dbReference type="SAM" id="MobiDB-lite"/>
    </source>
</evidence>
<dbReference type="InterPro" id="IPR033122">
    <property type="entry name" value="LETM1-like_RBD"/>
</dbReference>
<keyword evidence="8" id="KW-0175">Coiled coil</keyword>
<comment type="subcellular location">
    <subcellularLocation>
        <location evidence="1">Mitochondrion inner membrane</location>
        <topology evidence="1">Single-pass membrane protein</topology>
    </subcellularLocation>
</comment>
<evidence type="ECO:0000313" key="12">
    <source>
        <dbReference type="EMBL" id="QID83084.1"/>
    </source>
</evidence>
<dbReference type="GO" id="GO:0005743">
    <property type="term" value="C:mitochondrial inner membrane"/>
    <property type="evidence" value="ECO:0007669"/>
    <property type="project" value="UniProtKB-SubCell"/>
</dbReference>
<evidence type="ECO:0000256" key="4">
    <source>
        <dbReference type="ARBA" id="ARBA00022989"/>
    </source>
</evidence>
<evidence type="ECO:0000313" key="13">
    <source>
        <dbReference type="Proteomes" id="UP000501346"/>
    </source>
</evidence>
<name>A0A6C1E3H6_SACPS</name>
<evidence type="ECO:0000259" key="11">
    <source>
        <dbReference type="PROSITE" id="PS51758"/>
    </source>
</evidence>
<proteinExistence type="predicted"/>
<evidence type="ECO:0000256" key="1">
    <source>
        <dbReference type="ARBA" id="ARBA00004434"/>
    </source>
</evidence>
<dbReference type="AlphaFoldDB" id="A0A6C1E3H6"/>
<organism evidence="12 13">
    <name type="scientific">Saccharomyces pastorianus</name>
    <name type="common">Lager yeast</name>
    <name type="synonym">Saccharomyces cerevisiae x Saccharomyces eubayanus</name>
    <dbReference type="NCBI Taxonomy" id="27292"/>
    <lineage>
        <taxon>Eukaryota</taxon>
        <taxon>Fungi</taxon>
        <taxon>Dikarya</taxon>
        <taxon>Ascomycota</taxon>
        <taxon>Saccharomycotina</taxon>
        <taxon>Saccharomycetes</taxon>
        <taxon>Saccharomycetales</taxon>
        <taxon>Saccharomycetaceae</taxon>
        <taxon>Saccharomyces</taxon>
    </lineage>
</organism>
<keyword evidence="6 10" id="KW-0472">Membrane</keyword>
<feature type="region of interest" description="Disordered" evidence="9">
    <location>
        <begin position="51"/>
        <end position="73"/>
    </location>
</feature>
<evidence type="ECO:0000256" key="2">
    <source>
        <dbReference type="ARBA" id="ARBA00022692"/>
    </source>
</evidence>
<evidence type="ECO:0000256" key="8">
    <source>
        <dbReference type="SAM" id="Coils"/>
    </source>
</evidence>
<dbReference type="EMBL" id="CP048997">
    <property type="protein sequence ID" value="QID83084.1"/>
    <property type="molecule type" value="Genomic_DNA"/>
</dbReference>
<evidence type="ECO:0000256" key="3">
    <source>
        <dbReference type="ARBA" id="ARBA00022792"/>
    </source>
</evidence>
<evidence type="ECO:0000256" key="7">
    <source>
        <dbReference type="PROSITE-ProRule" id="PRU01094"/>
    </source>
</evidence>
<keyword evidence="3" id="KW-0999">Mitochondrion inner membrane</keyword>
<dbReference type="GO" id="GO:0030003">
    <property type="term" value="P:intracellular monoatomic cation homeostasis"/>
    <property type="evidence" value="ECO:0007669"/>
    <property type="project" value="TreeGrafter"/>
</dbReference>